<protein>
    <submittedName>
        <fullName evidence="2">Uncharacterized protein</fullName>
    </submittedName>
</protein>
<organism evidence="2">
    <name type="scientific">Dyadobacter sp. 676</name>
    <dbReference type="NCBI Taxonomy" id="3088362"/>
    <lineage>
        <taxon>Bacteria</taxon>
        <taxon>Pseudomonadati</taxon>
        <taxon>Bacteroidota</taxon>
        <taxon>Cytophagia</taxon>
        <taxon>Cytophagales</taxon>
        <taxon>Spirosomataceae</taxon>
        <taxon>Dyadobacter</taxon>
    </lineage>
</organism>
<proteinExistence type="predicted"/>
<sequence length="293" mass="33062">MELSEEAFHEIHRYLAGQGTAGERADFERRMQADEALAREVETQRRIRDGLKANEYKKLFKDIHAQLKSEGALYEHHDRDETGITPLNADNSSPTGIRWPYIAAAASILVAAGLVWYINFAPDNTQIASETPARELPVMPDTAATKGGTDESADTSKTPVLKPKRPAKTEPVVSNTDFFAQYFRPDLELESPFPKDKLGISPSAFRQWRSDTTHIRQGVRYLAQREATAALPEFRQAEASQFRQVRDAAEWFAALAYLQQNDLKNCEEQLKKISANPENIYNKQAVELLAKIR</sequence>
<evidence type="ECO:0000313" key="2">
    <source>
        <dbReference type="EMBL" id="XCH24733.1"/>
    </source>
</evidence>
<dbReference type="RefSeq" id="WP_353720048.1">
    <property type="nucleotide sequence ID" value="NZ_CP159289.1"/>
</dbReference>
<reference evidence="2" key="1">
    <citation type="submission" date="2024-06" db="EMBL/GenBank/DDBJ databases">
        <title>Sequencing and assembly of the genome of Dyadobacter sp. strain 676, a symbiont of Cyamopsis tetragonoloba.</title>
        <authorList>
            <person name="Guro P."/>
            <person name="Sazanova A."/>
            <person name="Kuznetsova I."/>
            <person name="Belimov A."/>
            <person name="Safronova V."/>
        </authorList>
    </citation>
    <scope>NUCLEOTIDE SEQUENCE</scope>
    <source>
        <strain evidence="2">676</strain>
    </source>
</reference>
<feature type="region of interest" description="Disordered" evidence="1">
    <location>
        <begin position="140"/>
        <end position="168"/>
    </location>
</feature>
<evidence type="ECO:0000256" key="1">
    <source>
        <dbReference type="SAM" id="MobiDB-lite"/>
    </source>
</evidence>
<dbReference type="AlphaFoldDB" id="A0AAU8FL64"/>
<gene>
    <name evidence="2" type="ORF">ABV298_31335</name>
</gene>
<accession>A0AAU8FL64</accession>
<name>A0AAU8FL64_9BACT</name>
<dbReference type="EMBL" id="CP159289">
    <property type="protein sequence ID" value="XCH24733.1"/>
    <property type="molecule type" value="Genomic_DNA"/>
</dbReference>